<evidence type="ECO:0000313" key="2">
    <source>
        <dbReference type="EMBL" id="OQE70971.1"/>
    </source>
</evidence>
<proteinExistence type="predicted"/>
<gene>
    <name evidence="2" type="ORF">PENNAL_c0112G07164</name>
</gene>
<dbReference type="EMBL" id="MOOB01000112">
    <property type="protein sequence ID" value="OQE70971.1"/>
    <property type="molecule type" value="Genomic_DNA"/>
</dbReference>
<feature type="compositionally biased region" description="Polar residues" evidence="1">
    <location>
        <begin position="314"/>
        <end position="333"/>
    </location>
</feature>
<dbReference type="Proteomes" id="UP000191691">
    <property type="component" value="Unassembled WGS sequence"/>
</dbReference>
<feature type="region of interest" description="Disordered" evidence="1">
    <location>
        <begin position="295"/>
        <end position="348"/>
    </location>
</feature>
<dbReference type="OMA" id="CPDMSEI"/>
<sequence length="400" mass="42506">MSTTACLDQCSECSPNESQTKYLKALPAITMELMQKYEKDAGVAGVDDLNRWPVGSDTFGFLSAASTKSLASLRVHPLVASSYRPTDDLVMLARAILCAGVATYTHEIGPLDKVSSLPSPHSETATNGFVSDWSDTGSTETIKPTTTYAEADNELGSSGLVYQDSQKFSGTCCLNSLVVTDTVESKIGIQSMLQPTGLGIDDSHDATEGSGVVLYPDKSYNLPVASLLITPTSNWVSESTYAHAPSAYSSQATSQGMQAGEPQAKAKNVGIHVTRNPNISSNCVRLSHELMCSQTVQERPEASDGGLSKPPPVTITSFTHPKSTGPDTTTETDSIVEKPTMDKTRASRTAPAHVLGLVLGCVFGPRRNTDSTPLPKADSASAKYLRVSESMEVSRFSAYS</sequence>
<feature type="region of interest" description="Disordered" evidence="1">
    <location>
        <begin position="366"/>
        <end position="385"/>
    </location>
</feature>
<dbReference type="AlphaFoldDB" id="A0A1V6X752"/>
<evidence type="ECO:0000256" key="1">
    <source>
        <dbReference type="SAM" id="MobiDB-lite"/>
    </source>
</evidence>
<reference evidence="3" key="1">
    <citation type="journal article" date="2017" name="Nat. Microbiol.">
        <title>Global analysis of biosynthetic gene clusters reveals vast potential of secondary metabolite production in Penicillium species.</title>
        <authorList>
            <person name="Nielsen J.C."/>
            <person name="Grijseels S."/>
            <person name="Prigent S."/>
            <person name="Ji B."/>
            <person name="Dainat J."/>
            <person name="Nielsen K.F."/>
            <person name="Frisvad J.C."/>
            <person name="Workman M."/>
            <person name="Nielsen J."/>
        </authorList>
    </citation>
    <scope>NUCLEOTIDE SEQUENCE [LARGE SCALE GENOMIC DNA]</scope>
    <source>
        <strain evidence="3">IBT 13039</strain>
    </source>
</reference>
<evidence type="ECO:0000313" key="3">
    <source>
        <dbReference type="Proteomes" id="UP000191691"/>
    </source>
</evidence>
<organism evidence="2 3">
    <name type="scientific">Penicillium nalgiovense</name>
    <dbReference type="NCBI Taxonomy" id="60175"/>
    <lineage>
        <taxon>Eukaryota</taxon>
        <taxon>Fungi</taxon>
        <taxon>Dikarya</taxon>
        <taxon>Ascomycota</taxon>
        <taxon>Pezizomycotina</taxon>
        <taxon>Eurotiomycetes</taxon>
        <taxon>Eurotiomycetidae</taxon>
        <taxon>Eurotiales</taxon>
        <taxon>Aspergillaceae</taxon>
        <taxon>Penicillium</taxon>
    </lineage>
</organism>
<comment type="caution">
    <text evidence="2">The sequence shown here is derived from an EMBL/GenBank/DDBJ whole genome shotgun (WGS) entry which is preliminary data.</text>
</comment>
<accession>A0A1V6X752</accession>
<protein>
    <submittedName>
        <fullName evidence="2">Uncharacterized protein</fullName>
    </submittedName>
</protein>
<keyword evidence="3" id="KW-1185">Reference proteome</keyword>
<feature type="compositionally biased region" description="Basic and acidic residues" evidence="1">
    <location>
        <begin position="335"/>
        <end position="345"/>
    </location>
</feature>
<name>A0A1V6X752_PENNA</name>